<organism evidence="2">
    <name type="scientific">marine sediment metagenome</name>
    <dbReference type="NCBI Taxonomy" id="412755"/>
    <lineage>
        <taxon>unclassified sequences</taxon>
        <taxon>metagenomes</taxon>
        <taxon>ecological metagenomes</taxon>
    </lineage>
</organism>
<accession>X1ID05</accession>
<dbReference type="EMBL" id="BARU01042019">
    <property type="protein sequence ID" value="GAH80311.1"/>
    <property type="molecule type" value="Genomic_DNA"/>
</dbReference>
<feature type="region of interest" description="Disordered" evidence="1">
    <location>
        <begin position="37"/>
        <end position="84"/>
    </location>
</feature>
<feature type="compositionally biased region" description="Polar residues" evidence="1">
    <location>
        <begin position="74"/>
        <end position="84"/>
    </location>
</feature>
<name>X1ID05_9ZZZZ</name>
<feature type="non-terminal residue" evidence="2">
    <location>
        <position position="176"/>
    </location>
</feature>
<dbReference type="AlphaFoldDB" id="X1ID05"/>
<protein>
    <submittedName>
        <fullName evidence="2">Uncharacterized protein</fullName>
    </submittedName>
</protein>
<sequence>MKTMIYLFTLVFFLSFSFNTNAQFDIKAKAKKKLEEKLSKKKQKEEEEQKEQETKEVKKDVSSEKTSDKEISGTAEQPQTPEEQLKAWSNYNFVPGDKVIFEDDLLWEENGEFPSKWDLFEGFAENAMMGNEKVIKFTLDEDIIFPLMKTDEDYLPDKFTVEFDAYFNQVIEDGHP</sequence>
<comment type="caution">
    <text evidence="2">The sequence shown here is derived from an EMBL/GenBank/DDBJ whole genome shotgun (WGS) entry which is preliminary data.</text>
</comment>
<proteinExistence type="predicted"/>
<evidence type="ECO:0000256" key="1">
    <source>
        <dbReference type="SAM" id="MobiDB-lite"/>
    </source>
</evidence>
<reference evidence="2" key="1">
    <citation type="journal article" date="2014" name="Front. Microbiol.">
        <title>High frequency of phylogenetically diverse reductive dehalogenase-homologous genes in deep subseafloor sedimentary metagenomes.</title>
        <authorList>
            <person name="Kawai M."/>
            <person name="Futagami T."/>
            <person name="Toyoda A."/>
            <person name="Takaki Y."/>
            <person name="Nishi S."/>
            <person name="Hori S."/>
            <person name="Arai W."/>
            <person name="Tsubouchi T."/>
            <person name="Morono Y."/>
            <person name="Uchiyama I."/>
            <person name="Ito T."/>
            <person name="Fujiyama A."/>
            <person name="Inagaki F."/>
            <person name="Takami H."/>
        </authorList>
    </citation>
    <scope>NUCLEOTIDE SEQUENCE</scope>
    <source>
        <strain evidence="2">Expedition CK06-06</strain>
    </source>
</reference>
<gene>
    <name evidence="2" type="ORF">S03H2_64646</name>
</gene>
<feature type="compositionally biased region" description="Basic and acidic residues" evidence="1">
    <location>
        <begin position="37"/>
        <end position="71"/>
    </location>
</feature>
<evidence type="ECO:0000313" key="2">
    <source>
        <dbReference type="EMBL" id="GAH80311.1"/>
    </source>
</evidence>